<dbReference type="Pfam" id="PF20233">
    <property type="entry name" value="DUF6590"/>
    <property type="match status" value="2"/>
</dbReference>
<reference evidence="3" key="2">
    <citation type="journal article" date="2023" name="IMA Fungus">
        <title>Comparative genomic study of the Penicillium genus elucidates a diverse pangenome and 15 lateral gene transfer events.</title>
        <authorList>
            <person name="Petersen C."/>
            <person name="Sorensen T."/>
            <person name="Nielsen M.R."/>
            <person name="Sondergaard T.E."/>
            <person name="Sorensen J.L."/>
            <person name="Fitzpatrick D.A."/>
            <person name="Frisvad J.C."/>
            <person name="Nielsen K.L."/>
        </authorList>
    </citation>
    <scope>NUCLEOTIDE SEQUENCE</scope>
    <source>
        <strain evidence="3">IBT 30761</strain>
    </source>
</reference>
<feature type="region of interest" description="Disordered" evidence="1">
    <location>
        <begin position="33"/>
        <end position="58"/>
    </location>
</feature>
<evidence type="ECO:0000259" key="2">
    <source>
        <dbReference type="Pfam" id="PF20233"/>
    </source>
</evidence>
<dbReference type="Proteomes" id="UP001149074">
    <property type="component" value="Unassembled WGS sequence"/>
</dbReference>
<dbReference type="GeneID" id="81359805"/>
<dbReference type="PANTHER" id="PTHR35391">
    <property type="entry name" value="C2H2-TYPE DOMAIN-CONTAINING PROTEIN-RELATED"/>
    <property type="match status" value="1"/>
</dbReference>
<dbReference type="AlphaFoldDB" id="A0A9W9EXH3"/>
<evidence type="ECO:0000313" key="4">
    <source>
        <dbReference type="Proteomes" id="UP001149074"/>
    </source>
</evidence>
<reference evidence="3" key="1">
    <citation type="submission" date="2022-11" db="EMBL/GenBank/DDBJ databases">
        <authorList>
            <person name="Petersen C."/>
        </authorList>
    </citation>
    <scope>NUCLEOTIDE SEQUENCE</scope>
    <source>
        <strain evidence="3">IBT 30761</strain>
    </source>
</reference>
<evidence type="ECO:0000256" key="1">
    <source>
        <dbReference type="SAM" id="MobiDB-lite"/>
    </source>
</evidence>
<feature type="domain" description="DUF6590" evidence="2">
    <location>
        <begin position="207"/>
        <end position="281"/>
    </location>
</feature>
<gene>
    <name evidence="3" type="ORF">N7532_008334</name>
</gene>
<name>A0A9W9EXH3_9EURO</name>
<dbReference type="RefSeq" id="XP_056471632.1">
    <property type="nucleotide sequence ID" value="XM_056620826.1"/>
</dbReference>
<dbReference type="InterPro" id="IPR046497">
    <property type="entry name" value="DUF6590"/>
</dbReference>
<accession>A0A9W9EXH3</accession>
<evidence type="ECO:0000313" key="3">
    <source>
        <dbReference type="EMBL" id="KAJ5089650.1"/>
    </source>
</evidence>
<keyword evidence="4" id="KW-1185">Reference proteome</keyword>
<protein>
    <recommendedName>
        <fullName evidence="2">DUF6590 domain-containing protein</fullName>
    </recommendedName>
</protein>
<feature type="domain" description="DUF6590" evidence="2">
    <location>
        <begin position="131"/>
        <end position="187"/>
    </location>
</feature>
<comment type="caution">
    <text evidence="3">The sequence shown here is derived from an EMBL/GenBank/DDBJ whole genome shotgun (WGS) entry which is preliminary data.</text>
</comment>
<organism evidence="3 4">
    <name type="scientific">Penicillium argentinense</name>
    <dbReference type="NCBI Taxonomy" id="1131581"/>
    <lineage>
        <taxon>Eukaryota</taxon>
        <taxon>Fungi</taxon>
        <taxon>Dikarya</taxon>
        <taxon>Ascomycota</taxon>
        <taxon>Pezizomycotina</taxon>
        <taxon>Eurotiomycetes</taxon>
        <taxon>Eurotiomycetidae</taxon>
        <taxon>Eurotiales</taxon>
        <taxon>Aspergillaceae</taxon>
        <taxon>Penicillium</taxon>
    </lineage>
</organism>
<dbReference type="EMBL" id="JAPQKI010000009">
    <property type="protein sequence ID" value="KAJ5089650.1"/>
    <property type="molecule type" value="Genomic_DNA"/>
</dbReference>
<dbReference type="OrthoDB" id="3559580at2759"/>
<proteinExistence type="predicted"/>
<sequence>MTKRRWEARGHSTAQQSGQVHYRLVQETVYGRTAVRDDDSDRSDRTVSSRSDASNQRSISEDLQGLSLFAHVSSQMIPGCVASFEYQHTDPTRQRVSLGPSYVIPATTGDHDTLDPPSRPAEIFQLWEGFFCMLWHEDARLNGIVSSQKHPLPPNRRYSTGKYQEPTYSSIRRIIVIKEQKGCCWCLYANPTDPLDRISLTIFLDSPITPYSGQDIAKSGVDRNRHAVIYMRGTRPTTRANEARMTKDPIEVRTAKQDQKLDSISRINFGKVYTVEHNIKSAGSLTRHYLGLKPMFGMNF</sequence>
<feature type="compositionally biased region" description="Basic and acidic residues" evidence="1">
    <location>
        <begin position="34"/>
        <end position="47"/>
    </location>
</feature>
<dbReference type="PANTHER" id="PTHR35391:SF5">
    <property type="entry name" value="DUF6590 DOMAIN-CONTAINING PROTEIN"/>
    <property type="match status" value="1"/>
</dbReference>